<dbReference type="InterPro" id="IPR009003">
    <property type="entry name" value="Peptidase_S1_PA"/>
</dbReference>
<dbReference type="PANTHER" id="PTHR15462:SF8">
    <property type="entry name" value="SERINE PROTEASE"/>
    <property type="match status" value="1"/>
</dbReference>
<evidence type="ECO:0000313" key="4">
    <source>
        <dbReference type="EMBL" id="QQD16631.1"/>
    </source>
</evidence>
<feature type="domain" description="Peptidase S1" evidence="3">
    <location>
        <begin position="257"/>
        <end position="373"/>
    </location>
</feature>
<dbReference type="SUPFAM" id="SSF50494">
    <property type="entry name" value="Trypsin-like serine proteases"/>
    <property type="match status" value="1"/>
</dbReference>
<dbReference type="InterPro" id="IPR018114">
    <property type="entry name" value="TRYPSIN_HIS"/>
</dbReference>
<dbReference type="Proteomes" id="UP000596063">
    <property type="component" value="Chromosome"/>
</dbReference>
<dbReference type="KEGG" id="snan:I6N98_09450"/>
<proteinExistence type="predicted"/>
<dbReference type="Gene3D" id="2.40.10.10">
    <property type="entry name" value="Trypsin-like serine proteases"/>
    <property type="match status" value="2"/>
</dbReference>
<dbReference type="PANTHER" id="PTHR15462">
    <property type="entry name" value="SERINE PROTEASE"/>
    <property type="match status" value="1"/>
</dbReference>
<protein>
    <submittedName>
        <fullName evidence="4">Trypsin-like serine protease</fullName>
    </submittedName>
</protein>
<dbReference type="PROSITE" id="PS00134">
    <property type="entry name" value="TRYPSIN_HIS"/>
    <property type="match status" value="1"/>
</dbReference>
<reference evidence="4 5" key="1">
    <citation type="submission" date="2020-12" db="EMBL/GenBank/DDBJ databases">
        <authorList>
            <person name="Shan Y."/>
        </authorList>
    </citation>
    <scope>NUCLEOTIDE SEQUENCE [LARGE SCALE GENOMIC DNA]</scope>
    <source>
        <strain evidence="5">csc3.9</strain>
    </source>
</reference>
<evidence type="ECO:0000256" key="1">
    <source>
        <dbReference type="ARBA" id="ARBA00022729"/>
    </source>
</evidence>
<keyword evidence="1 2" id="KW-0732">Signal</keyword>
<keyword evidence="5" id="KW-1185">Reference proteome</keyword>
<dbReference type="Pfam" id="PF00089">
    <property type="entry name" value="Trypsin"/>
    <property type="match status" value="1"/>
</dbReference>
<keyword evidence="4" id="KW-0378">Hydrolase</keyword>
<evidence type="ECO:0000313" key="5">
    <source>
        <dbReference type="Proteomes" id="UP000596063"/>
    </source>
</evidence>
<gene>
    <name evidence="4" type="ORF">I6N98_09450</name>
</gene>
<dbReference type="InterPro" id="IPR050966">
    <property type="entry name" value="Glutamyl_endopeptidase"/>
</dbReference>
<keyword evidence="4" id="KW-0645">Protease</keyword>
<feature type="signal peptide" evidence="2">
    <location>
        <begin position="1"/>
        <end position="19"/>
    </location>
</feature>
<feature type="chain" id="PRO_5032602058" evidence="2">
    <location>
        <begin position="20"/>
        <end position="491"/>
    </location>
</feature>
<dbReference type="RefSeq" id="WP_198568151.1">
    <property type="nucleotide sequence ID" value="NZ_CP066167.1"/>
</dbReference>
<evidence type="ECO:0000256" key="2">
    <source>
        <dbReference type="SAM" id="SignalP"/>
    </source>
</evidence>
<organism evidence="4 5">
    <name type="scientific">Spongiibacter nanhainus</name>
    <dbReference type="NCBI Taxonomy" id="2794344"/>
    <lineage>
        <taxon>Bacteria</taxon>
        <taxon>Pseudomonadati</taxon>
        <taxon>Pseudomonadota</taxon>
        <taxon>Gammaproteobacteria</taxon>
        <taxon>Cellvibrionales</taxon>
        <taxon>Spongiibacteraceae</taxon>
        <taxon>Spongiibacter</taxon>
    </lineage>
</organism>
<name>A0A7T4QXN0_9GAMM</name>
<dbReference type="EMBL" id="CP066167">
    <property type="protein sequence ID" value="QQD16631.1"/>
    <property type="molecule type" value="Genomic_DNA"/>
</dbReference>
<dbReference type="GO" id="GO:0006508">
    <property type="term" value="P:proteolysis"/>
    <property type="evidence" value="ECO:0007669"/>
    <property type="project" value="UniProtKB-KW"/>
</dbReference>
<dbReference type="GO" id="GO:0004252">
    <property type="term" value="F:serine-type endopeptidase activity"/>
    <property type="evidence" value="ECO:0007669"/>
    <property type="project" value="InterPro"/>
</dbReference>
<accession>A0A7T4QXN0</accession>
<evidence type="ECO:0000259" key="3">
    <source>
        <dbReference type="Pfam" id="PF00089"/>
    </source>
</evidence>
<dbReference type="InterPro" id="IPR043504">
    <property type="entry name" value="Peptidase_S1_PA_chymotrypsin"/>
</dbReference>
<dbReference type="AlphaFoldDB" id="A0A7T4QXN0"/>
<dbReference type="InterPro" id="IPR001254">
    <property type="entry name" value="Trypsin_dom"/>
</dbReference>
<sequence>MAAVCLLAVLIVMMPAATAQPSCPAAAYPVLSSPSLHISDETASQLLASRHLAPRCRELAADLAQLYFWGAGGEQPELKRAWYFASLSKRDGRLHSRLRVLAAAFSLAGLNRNMSADEALRRFNRELQSEDLLRRDKAYAVLNQLQVFLPRVSLEGQSLFYDHRRTQAAPPASQGLSVNPSASMVLLADKNGLPDLRWLGTGGLPPTTRIYNAGDEREMFYPKGVASDTLRWQRWDRRSPSGVLYSGFGFANGDYKESRCTATAIAPRWLLTAAHCLFASDRDIQSKGQSKLEVLRFAGHGADRPALVEVESAWIHRRHRRQDLAANRLAAYSGSDIAVLRVAQGLATTPIRSLDSLAGRADIQVRSSGFPRDKSNAGVWVNHCRAGLVRPGEGELMDLYAMNCPFSVGQSGSLMTAREEGAGTGPAQGSAIGVLSANLSTDTHKSAIFAAFNHDIISDIKRLLSPDDAPRYLVEFPIAGPTVATTSELAN</sequence>